<evidence type="ECO:0000256" key="2">
    <source>
        <dbReference type="SAM" id="Phobius"/>
    </source>
</evidence>
<keyword evidence="2" id="KW-0812">Transmembrane</keyword>
<dbReference type="EMBL" id="JAAAIL010000097">
    <property type="protein sequence ID" value="KAG0279864.1"/>
    <property type="molecule type" value="Genomic_DNA"/>
</dbReference>
<accession>A0AAD4DJJ4</accession>
<dbReference type="AlphaFoldDB" id="A0AAD4DJJ4"/>
<gene>
    <name evidence="3" type="ORF">BGZ95_012031</name>
</gene>
<evidence type="ECO:0000313" key="4">
    <source>
        <dbReference type="Proteomes" id="UP001194580"/>
    </source>
</evidence>
<keyword evidence="2" id="KW-1133">Transmembrane helix</keyword>
<feature type="region of interest" description="Disordered" evidence="1">
    <location>
        <begin position="212"/>
        <end position="246"/>
    </location>
</feature>
<reference evidence="3" key="1">
    <citation type="journal article" date="2020" name="Fungal Divers.">
        <title>Resolving the Mortierellaceae phylogeny through synthesis of multi-gene phylogenetics and phylogenomics.</title>
        <authorList>
            <person name="Vandepol N."/>
            <person name="Liber J."/>
            <person name="Desiro A."/>
            <person name="Na H."/>
            <person name="Kennedy M."/>
            <person name="Barry K."/>
            <person name="Grigoriev I.V."/>
            <person name="Miller A.N."/>
            <person name="O'Donnell K."/>
            <person name="Stajich J.E."/>
            <person name="Bonito G."/>
        </authorList>
    </citation>
    <scope>NUCLEOTIDE SEQUENCE</scope>
    <source>
        <strain evidence="3">NRRL 28262</strain>
    </source>
</reference>
<feature type="compositionally biased region" description="Polar residues" evidence="1">
    <location>
        <begin position="427"/>
        <end position="439"/>
    </location>
</feature>
<dbReference type="SUPFAM" id="SSF50965">
    <property type="entry name" value="Galactose oxidase, central domain"/>
    <property type="match status" value="1"/>
</dbReference>
<sequence>MQASDQFMALDLTTSWTATNPAWTQLTAGPTQITFPATFSADGKIMYAYHIPIQSSSTTSVYQYTLATGKWTPVMNAPTPSGSTDGVTAVADPNTGIVYFATADIKQLNNGTLNAWDPNTDDDGTLMIIYGGRYVQTPVSGNIYILNTVTGNWINGTAGAPRFNTICTIAGDLFLAWGGLDGNGQLAPGSMLIYNIATNQWVTDYAPPASYPKTPDPLLPPGGLIPTSTSTPTPTPTPTTGSGDEKPGSNLAAIIGAIIAALVLVAVIIGYILYRRRQRQRKCKEEGDVKMVISLPTMGIEYDEPSGVDSEDSFGPGVNEGYRLQTPYSKLAGPQGDLSVARTRGGVDFEAVPGFHQPSIRYNPHTSASLKPAHGRGPMAITEEKEQDDVDEEDDGEVFEKNLKNIDNQQRLLDMQRQLLVLQQQQGHQVTRSAPQEGSPTKWRLGDDDSRDKGTSAQVPV</sequence>
<evidence type="ECO:0000313" key="3">
    <source>
        <dbReference type="EMBL" id="KAG0279864.1"/>
    </source>
</evidence>
<organism evidence="3 4">
    <name type="scientific">Linnemannia exigua</name>
    <dbReference type="NCBI Taxonomy" id="604196"/>
    <lineage>
        <taxon>Eukaryota</taxon>
        <taxon>Fungi</taxon>
        <taxon>Fungi incertae sedis</taxon>
        <taxon>Mucoromycota</taxon>
        <taxon>Mortierellomycotina</taxon>
        <taxon>Mortierellomycetes</taxon>
        <taxon>Mortierellales</taxon>
        <taxon>Mortierellaceae</taxon>
        <taxon>Linnemannia</taxon>
    </lineage>
</organism>
<dbReference type="Gene3D" id="2.120.10.80">
    <property type="entry name" value="Kelch-type beta propeller"/>
    <property type="match status" value="2"/>
</dbReference>
<feature type="compositionally biased region" description="Low complexity" evidence="1">
    <location>
        <begin position="221"/>
        <end position="242"/>
    </location>
</feature>
<evidence type="ECO:0008006" key="5">
    <source>
        <dbReference type="Google" id="ProtNLM"/>
    </source>
</evidence>
<name>A0AAD4DJJ4_9FUNG</name>
<dbReference type="Proteomes" id="UP001194580">
    <property type="component" value="Unassembled WGS sequence"/>
</dbReference>
<feature type="region of interest" description="Disordered" evidence="1">
    <location>
        <begin position="423"/>
        <end position="461"/>
    </location>
</feature>
<proteinExistence type="predicted"/>
<keyword evidence="4" id="KW-1185">Reference proteome</keyword>
<dbReference type="InterPro" id="IPR015915">
    <property type="entry name" value="Kelch-typ_b-propeller"/>
</dbReference>
<feature type="transmembrane region" description="Helical" evidence="2">
    <location>
        <begin position="251"/>
        <end position="274"/>
    </location>
</feature>
<comment type="caution">
    <text evidence="3">The sequence shown here is derived from an EMBL/GenBank/DDBJ whole genome shotgun (WGS) entry which is preliminary data.</text>
</comment>
<dbReference type="InterPro" id="IPR011043">
    <property type="entry name" value="Gal_Oxase/kelch_b-propeller"/>
</dbReference>
<feature type="compositionally biased region" description="Basic and acidic residues" evidence="1">
    <location>
        <begin position="444"/>
        <end position="454"/>
    </location>
</feature>
<evidence type="ECO:0000256" key="1">
    <source>
        <dbReference type="SAM" id="MobiDB-lite"/>
    </source>
</evidence>
<protein>
    <recommendedName>
        <fullName evidence="5">Galactose oxidase</fullName>
    </recommendedName>
</protein>
<keyword evidence="2" id="KW-0472">Membrane</keyword>